<dbReference type="PANTHER" id="PTHR43130:SF3">
    <property type="entry name" value="HTH-TYPE TRANSCRIPTIONAL REGULATOR RV1931C"/>
    <property type="match status" value="1"/>
</dbReference>
<dbReference type="SMART" id="SM00342">
    <property type="entry name" value="HTH_ARAC"/>
    <property type="match status" value="1"/>
</dbReference>
<dbReference type="InterPro" id="IPR002818">
    <property type="entry name" value="DJ-1/PfpI"/>
</dbReference>
<keyword evidence="1" id="KW-0805">Transcription regulation</keyword>
<dbReference type="AlphaFoldDB" id="A0A7W6C455"/>
<dbReference type="PROSITE" id="PS01124">
    <property type="entry name" value="HTH_ARAC_FAMILY_2"/>
    <property type="match status" value="1"/>
</dbReference>
<sequence length="343" mass="37372">MPSRSKHSPSKSSALLKVGFVLGRSFTLSPFALFVDTLRLAGDELDHSGRILTDWDVLGDTRHLIRSSCGVSIAPTSDLVAPERFDVLVVVGGLLGQEVACSDRTLDYLRQAAALGIPLIGVCTGSFILAEAGLLTDHEACVSWLHFEAFRERFPELSVRPDRLFNFDGKRGSCAGGASAADLAAFIVRSWVGRDAERNALDILQIASPRKADDSQSRAPLQQKDPAIEMDRRVNAALLLMEQHVAEPISIERLAQAVQLSRRQLERLFHDVMGHSPAEAYKILRLRRANHLIVSTNRPLIDIALDVGFGSASNMGRSFRRVYGTSPGTLRGKALPPFDPAAG</sequence>
<evidence type="ECO:0000313" key="4">
    <source>
        <dbReference type="EMBL" id="MBB3944109.1"/>
    </source>
</evidence>
<dbReference type="Pfam" id="PF01965">
    <property type="entry name" value="DJ-1_PfpI"/>
    <property type="match status" value="1"/>
</dbReference>
<reference evidence="4 5" key="1">
    <citation type="submission" date="2020-08" db="EMBL/GenBank/DDBJ databases">
        <title>Genomic Encyclopedia of Type Strains, Phase IV (KMG-IV): sequencing the most valuable type-strain genomes for metagenomic binning, comparative biology and taxonomic classification.</title>
        <authorList>
            <person name="Goeker M."/>
        </authorList>
    </citation>
    <scope>NUCLEOTIDE SEQUENCE [LARGE SCALE GENOMIC DNA]</scope>
    <source>
        <strain evidence="4 5">DSM 26438</strain>
    </source>
</reference>
<dbReference type="SUPFAM" id="SSF52317">
    <property type="entry name" value="Class I glutamine amidotransferase-like"/>
    <property type="match status" value="1"/>
</dbReference>
<evidence type="ECO:0000256" key="1">
    <source>
        <dbReference type="ARBA" id="ARBA00023015"/>
    </source>
</evidence>
<dbReference type="Proteomes" id="UP000565286">
    <property type="component" value="Unassembled WGS sequence"/>
</dbReference>
<keyword evidence="5" id="KW-1185">Reference proteome</keyword>
<name>A0A7W6C455_9HYPH</name>
<dbReference type="EMBL" id="JACIDV010000001">
    <property type="protein sequence ID" value="MBB3944109.1"/>
    <property type="molecule type" value="Genomic_DNA"/>
</dbReference>
<comment type="caution">
    <text evidence="4">The sequence shown here is derived from an EMBL/GenBank/DDBJ whole genome shotgun (WGS) entry which is preliminary data.</text>
</comment>
<dbReference type="GO" id="GO:0003700">
    <property type="term" value="F:DNA-binding transcription factor activity"/>
    <property type="evidence" value="ECO:0007669"/>
    <property type="project" value="InterPro"/>
</dbReference>
<accession>A0A7W6C455</accession>
<dbReference type="InterPro" id="IPR018060">
    <property type="entry name" value="HTH_AraC"/>
</dbReference>
<dbReference type="Gene3D" id="3.40.50.880">
    <property type="match status" value="1"/>
</dbReference>
<evidence type="ECO:0000256" key="2">
    <source>
        <dbReference type="ARBA" id="ARBA00023163"/>
    </source>
</evidence>
<dbReference type="Pfam" id="PF12833">
    <property type="entry name" value="HTH_18"/>
    <property type="match status" value="1"/>
</dbReference>
<dbReference type="InterPro" id="IPR052158">
    <property type="entry name" value="INH-QAR"/>
</dbReference>
<evidence type="ECO:0000313" key="5">
    <source>
        <dbReference type="Proteomes" id="UP000565286"/>
    </source>
</evidence>
<dbReference type="InterPro" id="IPR009057">
    <property type="entry name" value="Homeodomain-like_sf"/>
</dbReference>
<evidence type="ECO:0000259" key="3">
    <source>
        <dbReference type="PROSITE" id="PS01124"/>
    </source>
</evidence>
<gene>
    <name evidence="4" type="ORF">GGQ73_000032</name>
</gene>
<keyword evidence="2" id="KW-0804">Transcription</keyword>
<proteinExistence type="predicted"/>
<dbReference type="RefSeq" id="WP_183893009.1">
    <property type="nucleotide sequence ID" value="NZ_JACIDV010000001.1"/>
</dbReference>
<dbReference type="SUPFAM" id="SSF46689">
    <property type="entry name" value="Homeodomain-like"/>
    <property type="match status" value="2"/>
</dbReference>
<dbReference type="GO" id="GO:0043565">
    <property type="term" value="F:sequence-specific DNA binding"/>
    <property type="evidence" value="ECO:0007669"/>
    <property type="project" value="InterPro"/>
</dbReference>
<organism evidence="4 5">
    <name type="scientific">Rhizobium skierniewicense</name>
    <dbReference type="NCBI Taxonomy" id="984260"/>
    <lineage>
        <taxon>Bacteria</taxon>
        <taxon>Pseudomonadati</taxon>
        <taxon>Pseudomonadota</taxon>
        <taxon>Alphaproteobacteria</taxon>
        <taxon>Hyphomicrobiales</taxon>
        <taxon>Rhizobiaceae</taxon>
        <taxon>Rhizobium/Agrobacterium group</taxon>
        <taxon>Rhizobium</taxon>
    </lineage>
</organism>
<dbReference type="CDD" id="cd03136">
    <property type="entry name" value="GATase1_AraC_ArgR_like"/>
    <property type="match status" value="1"/>
</dbReference>
<dbReference type="InterPro" id="IPR029062">
    <property type="entry name" value="Class_I_gatase-like"/>
</dbReference>
<protein>
    <submittedName>
        <fullName evidence="4">Transcriptional regulator GlxA family with amidase domain</fullName>
    </submittedName>
</protein>
<dbReference type="Gene3D" id="1.10.10.60">
    <property type="entry name" value="Homeodomain-like"/>
    <property type="match status" value="1"/>
</dbReference>
<dbReference type="PANTHER" id="PTHR43130">
    <property type="entry name" value="ARAC-FAMILY TRANSCRIPTIONAL REGULATOR"/>
    <property type="match status" value="1"/>
</dbReference>
<feature type="domain" description="HTH araC/xylS-type" evidence="3">
    <location>
        <begin position="235"/>
        <end position="333"/>
    </location>
</feature>